<evidence type="ECO:0000256" key="1">
    <source>
        <dbReference type="SAM" id="Phobius"/>
    </source>
</evidence>
<keyword evidence="1" id="KW-1133">Transmembrane helix</keyword>
<keyword evidence="3" id="KW-1185">Reference proteome</keyword>
<dbReference type="EMBL" id="JAVDZE010000001">
    <property type="protein sequence ID" value="MDV3102998.1"/>
    <property type="molecule type" value="Genomic_DNA"/>
</dbReference>
<feature type="transmembrane region" description="Helical" evidence="1">
    <location>
        <begin position="57"/>
        <end position="76"/>
    </location>
</feature>
<evidence type="ECO:0000313" key="3">
    <source>
        <dbReference type="Proteomes" id="UP001245683"/>
    </source>
</evidence>
<protein>
    <submittedName>
        <fullName evidence="2">Uncharacterized protein</fullName>
    </submittedName>
</protein>
<dbReference type="AlphaFoldDB" id="A0AAE4T2N8"/>
<evidence type="ECO:0000313" key="2">
    <source>
        <dbReference type="EMBL" id="MDV3102998.1"/>
    </source>
</evidence>
<feature type="transmembrane region" description="Helical" evidence="1">
    <location>
        <begin position="82"/>
        <end position="98"/>
    </location>
</feature>
<accession>A0AAE4T2N8</accession>
<dbReference type="RefSeq" id="WP_315339392.1">
    <property type="nucleotide sequence ID" value="NZ_JAVDZE010000001.1"/>
</dbReference>
<comment type="caution">
    <text evidence="2">The sequence shown here is derived from an EMBL/GenBank/DDBJ whole genome shotgun (WGS) entry which is preliminary data.</text>
</comment>
<gene>
    <name evidence="2" type="ORF">RBI02_00250</name>
</gene>
<sequence>MKRWSLVLPTLYFLFLFLLALLNIPREVSRPLTWIEDGGIVFMVILGGYLEGRVSKMEITAVGLFTILWLGLAFIANIKREYFVLLGFIIEFILVFILKRAG</sequence>
<keyword evidence="1" id="KW-0812">Transmembrane</keyword>
<proteinExistence type="predicted"/>
<name>A0AAE4T2N8_9EURY</name>
<dbReference type="Proteomes" id="UP001245683">
    <property type="component" value="Unassembled WGS sequence"/>
</dbReference>
<organism evidence="2 3">
    <name type="scientific">Thermococcus waiotapuensis</name>
    <dbReference type="NCBI Taxonomy" id="90909"/>
    <lineage>
        <taxon>Archaea</taxon>
        <taxon>Methanobacteriati</taxon>
        <taxon>Methanobacteriota</taxon>
        <taxon>Thermococci</taxon>
        <taxon>Thermococcales</taxon>
        <taxon>Thermococcaceae</taxon>
        <taxon>Thermococcus</taxon>
    </lineage>
</organism>
<keyword evidence="1" id="KW-0472">Membrane</keyword>
<feature type="transmembrane region" description="Helical" evidence="1">
    <location>
        <begin position="32"/>
        <end position="50"/>
    </location>
</feature>
<reference evidence="2 3" key="1">
    <citation type="submission" date="2023-08" db="EMBL/GenBank/DDBJ databases">
        <title>Draft genome sequence of Thermococcus waiotapuensis WT1T, a thermophilic sulphur-dependent archaeon from order Thermococcales.</title>
        <authorList>
            <person name="Manners S.H."/>
            <person name="Carere C.R."/>
            <person name="Dhami M.K."/>
            <person name="Dobson R.C.J."/>
            <person name="Stott M.B."/>
        </authorList>
    </citation>
    <scope>NUCLEOTIDE SEQUENCE [LARGE SCALE GENOMIC DNA]</scope>
    <source>
        <strain evidence="2 3">WT1</strain>
    </source>
</reference>